<reference evidence="3" key="3">
    <citation type="submission" date="2025-09" db="UniProtKB">
        <authorList>
            <consortium name="Ensembl"/>
        </authorList>
    </citation>
    <scope>IDENTIFICATION</scope>
</reference>
<evidence type="ECO:0000313" key="3">
    <source>
        <dbReference type="Ensembl" id="ENSPMRP00000010008.1"/>
    </source>
</evidence>
<sequence>MFYNNISNIRAVQLSGNNFREETAPYFSESLMVNYRVIELDLSHNEFADKGGEQLGQMLANNESLEVLNLSWNHLRMKGAVALSAGLRANGALKVLNLSWNGFGNEGALALGEALKVNNVLNELDISSNHINNEGTLKLCKGLEVNGTLRILKMSHNPITVEGAIALVSCVRKNTSTKMEEINISNVLVNEGFIRLLDVVCDIRPELDVVYGGVGGHVAHKIPPRPDAMKLIQNYLDEHKLRLWDFFRNMDKYGNMKIPVAEFRRTMMLQKKIPLDRVQVVELVRKLDQSRTGYVDYSNYKVEEPEKKPEEVEEEEG</sequence>
<reference evidence="3" key="2">
    <citation type="submission" date="2025-08" db="UniProtKB">
        <authorList>
            <consortium name="Ensembl"/>
        </authorList>
    </citation>
    <scope>IDENTIFICATION</scope>
</reference>
<organism evidence="3 4">
    <name type="scientific">Podarcis muralis</name>
    <name type="common">Wall lizard</name>
    <name type="synonym">Lacerta muralis</name>
    <dbReference type="NCBI Taxonomy" id="64176"/>
    <lineage>
        <taxon>Eukaryota</taxon>
        <taxon>Metazoa</taxon>
        <taxon>Chordata</taxon>
        <taxon>Craniata</taxon>
        <taxon>Vertebrata</taxon>
        <taxon>Euteleostomi</taxon>
        <taxon>Lepidosauria</taxon>
        <taxon>Squamata</taxon>
        <taxon>Bifurcata</taxon>
        <taxon>Unidentata</taxon>
        <taxon>Episquamata</taxon>
        <taxon>Laterata</taxon>
        <taxon>Lacertibaenia</taxon>
        <taxon>Lacertidae</taxon>
        <taxon>Podarcis</taxon>
    </lineage>
</organism>
<dbReference type="Ensembl" id="ENSPMRT00000010665.1">
    <property type="protein sequence ID" value="ENSPMRP00000010008.1"/>
    <property type="gene ID" value="ENSPMRG00000006690.1"/>
</dbReference>
<dbReference type="GeneTree" id="ENSGT00940000154297"/>
<dbReference type="SMART" id="SM00368">
    <property type="entry name" value="LRR_RI"/>
    <property type="match status" value="5"/>
</dbReference>
<dbReference type="PROSITE" id="PS50222">
    <property type="entry name" value="EF_HAND_2"/>
    <property type="match status" value="1"/>
</dbReference>
<dbReference type="SUPFAM" id="SSF47473">
    <property type="entry name" value="EF-hand"/>
    <property type="match status" value="1"/>
</dbReference>
<name>A0A670IE94_PODMU</name>
<dbReference type="Gene3D" id="3.80.10.10">
    <property type="entry name" value="Ribonuclease Inhibitor"/>
    <property type="match status" value="1"/>
</dbReference>
<dbReference type="InterPro" id="IPR011992">
    <property type="entry name" value="EF-hand-dom_pair"/>
</dbReference>
<proteinExistence type="predicted"/>
<dbReference type="InterPro" id="IPR001611">
    <property type="entry name" value="Leu-rich_rpt"/>
</dbReference>
<dbReference type="AlphaFoldDB" id="A0A670IE94"/>
<feature type="compositionally biased region" description="Basic and acidic residues" evidence="1">
    <location>
        <begin position="301"/>
        <end position="310"/>
    </location>
</feature>
<dbReference type="Gene3D" id="1.10.238.10">
    <property type="entry name" value="EF-hand"/>
    <property type="match status" value="1"/>
</dbReference>
<keyword evidence="4" id="KW-1185">Reference proteome</keyword>
<dbReference type="Pfam" id="PF13516">
    <property type="entry name" value="LRR_6"/>
    <property type="match status" value="5"/>
</dbReference>
<evidence type="ECO:0000313" key="4">
    <source>
        <dbReference type="Proteomes" id="UP000472272"/>
    </source>
</evidence>
<feature type="region of interest" description="Disordered" evidence="1">
    <location>
        <begin position="298"/>
        <end position="317"/>
    </location>
</feature>
<evidence type="ECO:0000259" key="2">
    <source>
        <dbReference type="PROSITE" id="PS50222"/>
    </source>
</evidence>
<dbReference type="PANTHER" id="PTHR24114">
    <property type="entry name" value="LEUCINE RICH REPEAT FAMILY PROTEIN"/>
    <property type="match status" value="1"/>
</dbReference>
<feature type="domain" description="EF-hand" evidence="2">
    <location>
        <begin position="238"/>
        <end position="273"/>
    </location>
</feature>
<dbReference type="InterPro" id="IPR032675">
    <property type="entry name" value="LRR_dom_sf"/>
</dbReference>
<dbReference type="GO" id="GO:0005509">
    <property type="term" value="F:calcium ion binding"/>
    <property type="evidence" value="ECO:0007669"/>
    <property type="project" value="InterPro"/>
</dbReference>
<dbReference type="InterPro" id="IPR002048">
    <property type="entry name" value="EF_hand_dom"/>
</dbReference>
<dbReference type="Proteomes" id="UP000472272">
    <property type="component" value="Chromosome 1"/>
</dbReference>
<reference evidence="3 4" key="1">
    <citation type="journal article" date="2019" name="Proc. Natl. Acad. Sci. U.S.A.">
        <title>Regulatory changes in pterin and carotenoid genes underlie balanced color polymorphisms in the wall lizard.</title>
        <authorList>
            <person name="Andrade P."/>
            <person name="Pinho C."/>
            <person name="Perez I de Lanuza G."/>
            <person name="Afonso S."/>
            <person name="Brejcha J."/>
            <person name="Rubin C.J."/>
            <person name="Wallerman O."/>
            <person name="Pereira P."/>
            <person name="Sabatino S.J."/>
            <person name="Bellati A."/>
            <person name="Pellitteri-Rosa D."/>
            <person name="Bosakova Z."/>
            <person name="Bunikis I."/>
            <person name="Carretero M.A."/>
            <person name="Feiner N."/>
            <person name="Marsik P."/>
            <person name="Pauperio F."/>
            <person name="Salvi D."/>
            <person name="Soler L."/>
            <person name="While G.M."/>
            <person name="Uller T."/>
            <person name="Font E."/>
            <person name="Andersson L."/>
            <person name="Carneiro M."/>
        </authorList>
    </citation>
    <scope>NUCLEOTIDE SEQUENCE</scope>
</reference>
<dbReference type="InterPro" id="IPR052394">
    <property type="entry name" value="LRR-containing"/>
</dbReference>
<dbReference type="SUPFAM" id="SSF52047">
    <property type="entry name" value="RNI-like"/>
    <property type="match status" value="1"/>
</dbReference>
<evidence type="ECO:0000256" key="1">
    <source>
        <dbReference type="SAM" id="MobiDB-lite"/>
    </source>
</evidence>
<protein>
    <recommendedName>
        <fullName evidence="2">EF-hand domain-containing protein</fullName>
    </recommendedName>
</protein>
<dbReference type="PANTHER" id="PTHR24114:SF49">
    <property type="entry name" value="LEUCINE-RICH REPEAT-CONTAINING PROTEIN 74A"/>
    <property type="match status" value="1"/>
</dbReference>
<accession>A0A670IE94</accession>